<dbReference type="Gene3D" id="3.40.50.720">
    <property type="entry name" value="NAD(P)-binding Rossmann-like Domain"/>
    <property type="match status" value="2"/>
</dbReference>
<dbReference type="InterPro" id="IPR006139">
    <property type="entry name" value="D-isomer_2_OHA_DH_cat_dom"/>
</dbReference>
<evidence type="ECO:0000256" key="4">
    <source>
        <dbReference type="RuleBase" id="RU003719"/>
    </source>
</evidence>
<dbReference type="CDD" id="cd12156">
    <property type="entry name" value="HPPR"/>
    <property type="match status" value="1"/>
</dbReference>
<evidence type="ECO:0000313" key="8">
    <source>
        <dbReference type="Proteomes" id="UP000323258"/>
    </source>
</evidence>
<dbReference type="SUPFAM" id="SSF52283">
    <property type="entry name" value="Formate/glycerate dehydrogenase catalytic domain-like"/>
    <property type="match status" value="1"/>
</dbReference>
<dbReference type="AlphaFoldDB" id="A0A5D4GUS3"/>
<dbReference type="InterPro" id="IPR006140">
    <property type="entry name" value="D-isomer_DH_NAD-bd"/>
</dbReference>
<evidence type="ECO:0000259" key="6">
    <source>
        <dbReference type="Pfam" id="PF02826"/>
    </source>
</evidence>
<dbReference type="PANTHER" id="PTHR10996:SF178">
    <property type="entry name" value="2-HYDROXYACID DEHYDROGENASE YGL185C-RELATED"/>
    <property type="match status" value="1"/>
</dbReference>
<reference evidence="7 8" key="2">
    <citation type="submission" date="2019-09" db="EMBL/GenBank/DDBJ databases">
        <title>Mesorhizobium sp. MaA-C15 isolated from Microcystis aeruginosa.</title>
        <authorList>
            <person name="Jeong S.E."/>
            <person name="Jin H.M."/>
            <person name="Jeon C.O."/>
        </authorList>
    </citation>
    <scope>NUCLEOTIDE SEQUENCE [LARGE SCALE GENOMIC DNA]</scope>
    <source>
        <strain evidence="7 8">MaA-C15</strain>
    </source>
</reference>
<feature type="domain" description="D-isomer specific 2-hydroxyacid dehydrogenase NAD-binding" evidence="6">
    <location>
        <begin position="109"/>
        <end position="283"/>
    </location>
</feature>
<dbReference type="GO" id="GO:0030267">
    <property type="term" value="F:glyoxylate reductase (NADPH) activity"/>
    <property type="evidence" value="ECO:0007669"/>
    <property type="project" value="TreeGrafter"/>
</dbReference>
<comment type="similarity">
    <text evidence="4">Belongs to the D-isomer specific 2-hydroxyacid dehydrogenase family.</text>
</comment>
<proteinExistence type="inferred from homology"/>
<protein>
    <submittedName>
        <fullName evidence="7">2-hydroxyacid dehydrogenase</fullName>
    </submittedName>
</protein>
<dbReference type="GO" id="GO:0016618">
    <property type="term" value="F:hydroxypyruvate reductase [NAD(P)H] activity"/>
    <property type="evidence" value="ECO:0007669"/>
    <property type="project" value="TreeGrafter"/>
</dbReference>
<comment type="caution">
    <text evidence="7">The sequence shown here is derived from an EMBL/GenBank/DDBJ whole genome shotgun (WGS) entry which is preliminary data.</text>
</comment>
<dbReference type="InterPro" id="IPR050223">
    <property type="entry name" value="D-isomer_2-hydroxyacid_DH"/>
</dbReference>
<evidence type="ECO:0000259" key="5">
    <source>
        <dbReference type="Pfam" id="PF00389"/>
    </source>
</evidence>
<evidence type="ECO:0000256" key="2">
    <source>
        <dbReference type="ARBA" id="ARBA00023002"/>
    </source>
</evidence>
<reference evidence="7 8" key="1">
    <citation type="submission" date="2019-08" db="EMBL/GenBank/DDBJ databases">
        <authorList>
            <person name="Seo Y.L."/>
        </authorList>
    </citation>
    <scope>NUCLEOTIDE SEQUENCE [LARGE SCALE GENOMIC DNA]</scope>
    <source>
        <strain evidence="7 8">MaA-C15</strain>
    </source>
</reference>
<dbReference type="Pfam" id="PF02826">
    <property type="entry name" value="2-Hacid_dh_C"/>
    <property type="match status" value="1"/>
</dbReference>
<dbReference type="InterPro" id="IPR036291">
    <property type="entry name" value="NAD(P)-bd_dom_sf"/>
</dbReference>
<dbReference type="OrthoDB" id="9793626at2"/>
<keyword evidence="8" id="KW-1185">Reference proteome</keyword>
<sequence length="325" mass="34685">MTDKSDITILIPGNLHPHAVERLSGAFRVLRIDRADAALLGESEREKVRGLAVMTRTDAAFMDALPNLEIVASFGVGYDHVDAKHAGANGVMVTNTPDVLTEEVADTAVGLLINTVRELPKAEAWLREGKWAGTGNYPLTRSTLRGRKVGIFGLGRIGQAIARRLEAFGLPISYFSRRPVEGVDYTYYPSLVELARNVDTLISIAPGGPSTEKAVNAEVLKALGASGVFVNIGRGSTVDEDALAAALADGTIMAAGLDVFANEPNVPEALMKAENASLLPHVGSATIHTRQAMADLVADNLVEWFERGKPITPVVETKDVALPKR</sequence>
<dbReference type="GO" id="GO:0005829">
    <property type="term" value="C:cytosol"/>
    <property type="evidence" value="ECO:0007669"/>
    <property type="project" value="TreeGrafter"/>
</dbReference>
<name>A0A5D4GUS3_9HYPH</name>
<dbReference type="PROSITE" id="PS00065">
    <property type="entry name" value="D_2_HYDROXYACID_DH_1"/>
    <property type="match status" value="1"/>
</dbReference>
<keyword evidence="3" id="KW-0520">NAD</keyword>
<keyword evidence="1" id="KW-0521">NADP</keyword>
<accession>A0A5D4GUS3</accession>
<keyword evidence="2 4" id="KW-0560">Oxidoreductase</keyword>
<feature type="domain" description="D-isomer specific 2-hydroxyacid dehydrogenase catalytic" evidence="5">
    <location>
        <begin position="44"/>
        <end position="314"/>
    </location>
</feature>
<dbReference type="RefSeq" id="WP_148916615.1">
    <property type="nucleotide sequence ID" value="NZ_VSZS01000067.1"/>
</dbReference>
<dbReference type="Pfam" id="PF00389">
    <property type="entry name" value="2-Hacid_dh"/>
    <property type="match status" value="1"/>
</dbReference>
<dbReference type="FunFam" id="3.40.50.720:FF:000213">
    <property type="entry name" value="Putative 2-hydroxyacid dehydrogenase"/>
    <property type="match status" value="1"/>
</dbReference>
<organism evidence="7 8">
    <name type="scientific">Neoaquamicrobium microcysteis</name>
    <dbReference type="NCBI Taxonomy" id="2682781"/>
    <lineage>
        <taxon>Bacteria</taxon>
        <taxon>Pseudomonadati</taxon>
        <taxon>Pseudomonadota</taxon>
        <taxon>Alphaproteobacteria</taxon>
        <taxon>Hyphomicrobiales</taxon>
        <taxon>Phyllobacteriaceae</taxon>
        <taxon>Neoaquamicrobium</taxon>
    </lineage>
</organism>
<dbReference type="GO" id="GO:0051287">
    <property type="term" value="F:NAD binding"/>
    <property type="evidence" value="ECO:0007669"/>
    <property type="project" value="InterPro"/>
</dbReference>
<evidence type="ECO:0000256" key="1">
    <source>
        <dbReference type="ARBA" id="ARBA00022857"/>
    </source>
</evidence>
<dbReference type="InterPro" id="IPR029752">
    <property type="entry name" value="D-isomer_DH_CS1"/>
</dbReference>
<evidence type="ECO:0000313" key="7">
    <source>
        <dbReference type="EMBL" id="TYR30260.1"/>
    </source>
</evidence>
<gene>
    <name evidence="7" type="ORF">FY036_20485</name>
</gene>
<evidence type="ECO:0000256" key="3">
    <source>
        <dbReference type="ARBA" id="ARBA00023027"/>
    </source>
</evidence>
<dbReference type="Proteomes" id="UP000323258">
    <property type="component" value="Unassembled WGS sequence"/>
</dbReference>
<dbReference type="EMBL" id="VSZS01000067">
    <property type="protein sequence ID" value="TYR30260.1"/>
    <property type="molecule type" value="Genomic_DNA"/>
</dbReference>
<dbReference type="PANTHER" id="PTHR10996">
    <property type="entry name" value="2-HYDROXYACID DEHYDROGENASE-RELATED"/>
    <property type="match status" value="1"/>
</dbReference>
<dbReference type="SUPFAM" id="SSF51735">
    <property type="entry name" value="NAD(P)-binding Rossmann-fold domains"/>
    <property type="match status" value="1"/>
</dbReference>